<dbReference type="EMBL" id="CP002820">
    <property type="protein sequence ID" value="AEG71679.1"/>
    <property type="molecule type" value="Genomic_DNA"/>
</dbReference>
<protein>
    <recommendedName>
        <fullName evidence="3">DUF1326 domain-containing protein</fullName>
    </recommendedName>
</protein>
<dbReference type="InterPro" id="IPR009758">
    <property type="entry name" value="DUF1326"/>
</dbReference>
<dbReference type="Proteomes" id="UP000007953">
    <property type="component" value="Plasmid megaplasmid"/>
</dbReference>
<dbReference type="HOGENOM" id="CLU_092801_1_0_4"/>
<dbReference type="PATRIC" id="fig|1031711.3.peg.4243"/>
<organism evidence="1 2">
    <name type="scientific">Ralstonia solanacearum (strain Po82)</name>
    <dbReference type="NCBI Taxonomy" id="1031711"/>
    <lineage>
        <taxon>Bacteria</taxon>
        <taxon>Pseudomonadati</taxon>
        <taxon>Pseudomonadota</taxon>
        <taxon>Betaproteobacteria</taxon>
        <taxon>Burkholderiales</taxon>
        <taxon>Burkholderiaceae</taxon>
        <taxon>Ralstonia</taxon>
        <taxon>Ralstonia solanacearum species complex</taxon>
    </lineage>
</organism>
<sequence>MPAMFQAGTLLAACNTRRWSTAPMEEAMSYHLEGRLLEVCNCRVLCPCWIGEDPDFGTCDTIIAWHMDQGTIDGVDVAGNTIAAVCHVPGNILEGNWTAAIFVNDSASQAQEQALLRVYTGQAGGPIAELAKLIGKVVSVERAPITFDIVGAKGTLKIGTDYHAELEPYVGPSGAQTTLSDTVFSTVPGAPVFVGKAPVYRSKNAAIGIDVDLKNHNALQSTFRFVA</sequence>
<evidence type="ECO:0008006" key="3">
    <source>
        <dbReference type="Google" id="ProtNLM"/>
    </source>
</evidence>
<evidence type="ECO:0000313" key="2">
    <source>
        <dbReference type="Proteomes" id="UP000007953"/>
    </source>
</evidence>
<keyword evidence="1" id="KW-0614">Plasmid</keyword>
<accession>F6GAG4</accession>
<dbReference type="KEGG" id="rsn:RSPO_m01042"/>
<evidence type="ECO:0000313" key="1">
    <source>
        <dbReference type="EMBL" id="AEG71679.1"/>
    </source>
</evidence>
<reference evidence="1 2" key="1">
    <citation type="journal article" date="2011" name="J. Bacteriol.">
        <title>Complete genome sequence of the plant pathogen Ralstonia solanacearum strain Po82.</title>
        <authorList>
            <person name="Xu J."/>
            <person name="Zheng H.J."/>
            <person name="Liu L."/>
            <person name="Pan Z.C."/>
            <person name="Prior P."/>
            <person name="Tang B."/>
            <person name="Xu J.S."/>
            <person name="Zhang H."/>
            <person name="Tian Q."/>
            <person name="Zhang L.Q."/>
            <person name="Feng J."/>
        </authorList>
    </citation>
    <scope>NUCLEOTIDE SEQUENCE [LARGE SCALE GENOMIC DNA]</scope>
    <source>
        <strain evidence="2">Po82</strain>
    </source>
</reference>
<gene>
    <name evidence="1" type="ordered locus">RSPO_m01042</name>
</gene>
<dbReference type="Pfam" id="PF07040">
    <property type="entry name" value="DUF1326"/>
    <property type="match status" value="1"/>
</dbReference>
<name>F6GAG4_RALS8</name>
<proteinExistence type="predicted"/>
<dbReference type="AlphaFoldDB" id="F6GAG4"/>
<geneLocation type="plasmid" evidence="2"/>